<dbReference type="SUPFAM" id="SSF53383">
    <property type="entry name" value="PLP-dependent transferases"/>
    <property type="match status" value="1"/>
</dbReference>
<dbReference type="Pfam" id="PF00155">
    <property type="entry name" value="Aminotran_1_2"/>
    <property type="match status" value="1"/>
</dbReference>
<dbReference type="InterPro" id="IPR015424">
    <property type="entry name" value="PyrdxlP-dep_Trfase"/>
</dbReference>
<protein>
    <submittedName>
        <fullName evidence="7">Aminotransferase</fullName>
    </submittedName>
</protein>
<name>A0A4R8M666_9BACT</name>
<dbReference type="GO" id="GO:0030170">
    <property type="term" value="F:pyridoxal phosphate binding"/>
    <property type="evidence" value="ECO:0007669"/>
    <property type="project" value="InterPro"/>
</dbReference>
<evidence type="ECO:0000313" key="8">
    <source>
        <dbReference type="Proteomes" id="UP000295066"/>
    </source>
</evidence>
<dbReference type="Proteomes" id="UP000295066">
    <property type="component" value="Unassembled WGS sequence"/>
</dbReference>
<dbReference type="FunFam" id="3.40.640.10:FF:000033">
    <property type="entry name" value="Aspartate aminotransferase"/>
    <property type="match status" value="1"/>
</dbReference>
<dbReference type="AlphaFoldDB" id="A0A4R8M666"/>
<dbReference type="PANTHER" id="PTHR46383">
    <property type="entry name" value="ASPARTATE AMINOTRANSFERASE"/>
    <property type="match status" value="1"/>
</dbReference>
<dbReference type="GO" id="GO:0006520">
    <property type="term" value="P:amino acid metabolic process"/>
    <property type="evidence" value="ECO:0007669"/>
    <property type="project" value="InterPro"/>
</dbReference>
<evidence type="ECO:0000256" key="4">
    <source>
        <dbReference type="ARBA" id="ARBA00022679"/>
    </source>
</evidence>
<keyword evidence="5" id="KW-0663">Pyridoxal phosphate</keyword>
<dbReference type="InterPro" id="IPR050596">
    <property type="entry name" value="AspAT/PAT-like"/>
</dbReference>
<gene>
    <name evidence="7" type="ORF">C8D99_10746</name>
</gene>
<dbReference type="CDD" id="cd00609">
    <property type="entry name" value="AAT_like"/>
    <property type="match status" value="1"/>
</dbReference>
<keyword evidence="8" id="KW-1185">Reference proteome</keyword>
<dbReference type="GO" id="GO:0008483">
    <property type="term" value="F:transaminase activity"/>
    <property type="evidence" value="ECO:0007669"/>
    <property type="project" value="UniProtKB-KW"/>
</dbReference>
<organism evidence="7 8">
    <name type="scientific">Aminivibrio pyruvatiphilus</name>
    <dbReference type="NCBI Taxonomy" id="1005740"/>
    <lineage>
        <taxon>Bacteria</taxon>
        <taxon>Thermotogati</taxon>
        <taxon>Synergistota</taxon>
        <taxon>Synergistia</taxon>
        <taxon>Synergistales</taxon>
        <taxon>Aminobacteriaceae</taxon>
        <taxon>Aminivibrio</taxon>
    </lineage>
</organism>
<evidence type="ECO:0000256" key="1">
    <source>
        <dbReference type="ARBA" id="ARBA00001933"/>
    </source>
</evidence>
<evidence type="ECO:0000256" key="5">
    <source>
        <dbReference type="ARBA" id="ARBA00022898"/>
    </source>
</evidence>
<accession>A0A4R8M666</accession>
<reference evidence="7 8" key="1">
    <citation type="submission" date="2019-03" db="EMBL/GenBank/DDBJ databases">
        <title>Genomic Encyclopedia of Type Strains, Phase IV (KMG-IV): sequencing the most valuable type-strain genomes for metagenomic binning, comparative biology and taxonomic classification.</title>
        <authorList>
            <person name="Goeker M."/>
        </authorList>
    </citation>
    <scope>NUCLEOTIDE SEQUENCE [LARGE SCALE GENOMIC DNA]</scope>
    <source>
        <strain evidence="7 8">DSM 25964</strain>
    </source>
</reference>
<sequence length="385" mass="42272">MKFAERYAGLQPSGMLKIFQAAAADPDMVNLGEGEPDFDTEHDIIDAAAKAAKEGYTHYGPIMGFEDVRRSVCGYWDRRYGLKSSPDEVMIMAGGVQSVHLALQALLDPGDEVITAEPCFTPYFEQIYQHRGTAVHLPTTEEAGFVPTAEALERAVTPKSKVLMICSPSNPTGRVMTRRQMEDIAAVAERHDLTVLSDEIYDSLVYKGRHVPFATIPGMKERTLTMGGLSKSHCMTGWRIGYAIGPAPLVRLMALIGANQTYGVNVPTQMASKYALDNHDRKLEERAGIFRQRLGYVAERLNAMPGVRCSEPEGAFYLFPDIRGTGLTSEEFAWRLLEKGKVATLPGSAFGACGEGYVRLACTRSLEVLAEGMDRMEAFVKSLKG</sequence>
<dbReference type="OrthoDB" id="9802328at2"/>
<dbReference type="InterPro" id="IPR015422">
    <property type="entry name" value="PyrdxlP-dep_Trfase_small"/>
</dbReference>
<evidence type="ECO:0000313" key="7">
    <source>
        <dbReference type="EMBL" id="TDY60839.1"/>
    </source>
</evidence>
<feature type="domain" description="Aminotransferase class I/classII large" evidence="6">
    <location>
        <begin position="27"/>
        <end position="374"/>
    </location>
</feature>
<evidence type="ECO:0000256" key="2">
    <source>
        <dbReference type="ARBA" id="ARBA00007441"/>
    </source>
</evidence>
<dbReference type="PANTHER" id="PTHR46383:SF1">
    <property type="entry name" value="ASPARTATE AMINOTRANSFERASE"/>
    <property type="match status" value="1"/>
</dbReference>
<dbReference type="RefSeq" id="WP_133957406.1">
    <property type="nucleotide sequence ID" value="NZ_SORI01000007.1"/>
</dbReference>
<keyword evidence="4 7" id="KW-0808">Transferase</keyword>
<evidence type="ECO:0000256" key="3">
    <source>
        <dbReference type="ARBA" id="ARBA00022576"/>
    </source>
</evidence>
<comment type="caution">
    <text evidence="7">The sequence shown here is derived from an EMBL/GenBank/DDBJ whole genome shotgun (WGS) entry which is preliminary data.</text>
</comment>
<dbReference type="EMBL" id="SORI01000007">
    <property type="protein sequence ID" value="TDY60839.1"/>
    <property type="molecule type" value="Genomic_DNA"/>
</dbReference>
<comment type="cofactor">
    <cofactor evidence="1">
        <name>pyridoxal 5'-phosphate</name>
        <dbReference type="ChEBI" id="CHEBI:597326"/>
    </cofactor>
</comment>
<dbReference type="InterPro" id="IPR015421">
    <property type="entry name" value="PyrdxlP-dep_Trfase_major"/>
</dbReference>
<comment type="similarity">
    <text evidence="2">Belongs to the class-I pyridoxal-phosphate-dependent aminotransferase family.</text>
</comment>
<proteinExistence type="inferred from homology"/>
<keyword evidence="3 7" id="KW-0032">Aminotransferase</keyword>
<evidence type="ECO:0000259" key="6">
    <source>
        <dbReference type="Pfam" id="PF00155"/>
    </source>
</evidence>
<dbReference type="InterPro" id="IPR004839">
    <property type="entry name" value="Aminotransferase_I/II_large"/>
</dbReference>
<dbReference type="Gene3D" id="3.90.1150.10">
    <property type="entry name" value="Aspartate Aminotransferase, domain 1"/>
    <property type="match status" value="1"/>
</dbReference>
<dbReference type="Gene3D" id="3.40.640.10">
    <property type="entry name" value="Type I PLP-dependent aspartate aminotransferase-like (Major domain)"/>
    <property type="match status" value="1"/>
</dbReference>